<name>A0A8J5XRC1_DIALT</name>
<evidence type="ECO:0000313" key="3">
    <source>
        <dbReference type="EMBL" id="KAG8464005.1"/>
    </source>
</evidence>
<dbReference type="GO" id="GO:0004067">
    <property type="term" value="F:asparaginase activity"/>
    <property type="evidence" value="ECO:0007669"/>
    <property type="project" value="UniProtKB-UniRule"/>
</dbReference>
<reference evidence="3" key="1">
    <citation type="submission" date="2021-05" db="EMBL/GenBank/DDBJ databases">
        <title>The genome of the haptophyte Pavlova lutheri (Diacronema luteri, Pavlovales) - a model for lipid biosynthesis in eukaryotic algae.</title>
        <authorList>
            <person name="Hulatt C.J."/>
            <person name="Posewitz M.C."/>
        </authorList>
    </citation>
    <scope>NUCLEOTIDE SEQUENCE</scope>
    <source>
        <strain evidence="3">NIVA-4/92</strain>
    </source>
</reference>
<gene>
    <name evidence="3" type="ORF">KFE25_000173</name>
</gene>
<dbReference type="PANTHER" id="PTHR11707:SF28">
    <property type="entry name" value="60 KDA LYSOPHOSPHOLIPASE"/>
    <property type="match status" value="1"/>
</dbReference>
<dbReference type="InterPro" id="IPR036152">
    <property type="entry name" value="Asp/glu_Ase-like_sf"/>
</dbReference>
<dbReference type="PANTHER" id="PTHR11707">
    <property type="entry name" value="L-ASPARAGINASE"/>
    <property type="match status" value="1"/>
</dbReference>
<dbReference type="PROSITE" id="PS51732">
    <property type="entry name" value="ASN_GLN_ASE_3"/>
    <property type="match status" value="1"/>
</dbReference>
<keyword evidence="4" id="KW-1185">Reference proteome</keyword>
<protein>
    <recommendedName>
        <fullName evidence="2">L-asparaginase N-terminal domain-containing protein</fullName>
    </recommendedName>
</protein>
<dbReference type="InterPro" id="IPR006034">
    <property type="entry name" value="Asparaginase/glutaminase-like"/>
</dbReference>
<accession>A0A8J5XRC1</accession>
<dbReference type="EMBL" id="JAGTXO010000014">
    <property type="protein sequence ID" value="KAG8464005.1"/>
    <property type="molecule type" value="Genomic_DNA"/>
</dbReference>
<feature type="binding site" evidence="1">
    <location>
        <begin position="97"/>
        <end position="98"/>
    </location>
    <ligand>
        <name>substrate</name>
    </ligand>
</feature>
<dbReference type="OMA" id="PGVYVAM"/>
<dbReference type="PIRSF" id="PIRSF001220">
    <property type="entry name" value="L-ASNase_gatD"/>
    <property type="match status" value="1"/>
</dbReference>
<comment type="caution">
    <text evidence="3">The sequence shown here is derived from an EMBL/GenBank/DDBJ whole genome shotgun (WGS) entry which is preliminary data.</text>
</comment>
<feature type="domain" description="L-asparaginase N-terminal" evidence="2">
    <location>
        <begin position="14"/>
        <end position="166"/>
    </location>
</feature>
<evidence type="ECO:0000256" key="1">
    <source>
        <dbReference type="PIRSR" id="PIRSR001220-2"/>
    </source>
</evidence>
<evidence type="ECO:0000313" key="4">
    <source>
        <dbReference type="Proteomes" id="UP000751190"/>
    </source>
</evidence>
<dbReference type="Pfam" id="PF00710">
    <property type="entry name" value="Asparaginase"/>
    <property type="match status" value="1"/>
</dbReference>
<dbReference type="InterPro" id="IPR037152">
    <property type="entry name" value="L-asparaginase_N_sf"/>
</dbReference>
<dbReference type="OrthoDB" id="542841at2759"/>
<dbReference type="PIRSF" id="PIRSF500176">
    <property type="entry name" value="L_ASNase"/>
    <property type="match status" value="1"/>
</dbReference>
<proteinExistence type="predicted"/>
<organism evidence="3 4">
    <name type="scientific">Diacronema lutheri</name>
    <name type="common">Unicellular marine alga</name>
    <name type="synonym">Monochrysis lutheri</name>
    <dbReference type="NCBI Taxonomy" id="2081491"/>
    <lineage>
        <taxon>Eukaryota</taxon>
        <taxon>Haptista</taxon>
        <taxon>Haptophyta</taxon>
        <taxon>Pavlovophyceae</taxon>
        <taxon>Pavlovales</taxon>
        <taxon>Pavlovaceae</taxon>
        <taxon>Diacronema</taxon>
    </lineage>
</organism>
<dbReference type="Proteomes" id="UP000751190">
    <property type="component" value="Unassembled WGS sequence"/>
</dbReference>
<evidence type="ECO:0000259" key="2">
    <source>
        <dbReference type="Pfam" id="PF00710"/>
    </source>
</evidence>
<sequence length="182" mass="19598">MAASGRELGEACLFVCCGGTIDKDYPRSTGGYAFEFGDVPAVERILKRVIPHGWGWDHEVRVLFQKDSLDMTDADRAALVDVLRETSHAQVVVTHGTDTMIATARAMDAPARQLAKVVVVTGAMRPERFTNSDAHFNLGCAVGSLGLLAPGAYVSMGGRVHPCHQVARDGDGKFVRADVRTE</sequence>
<dbReference type="Gene3D" id="3.40.50.1170">
    <property type="entry name" value="L-asparaginase, N-terminal domain"/>
    <property type="match status" value="1"/>
</dbReference>
<dbReference type="InterPro" id="IPR027474">
    <property type="entry name" value="L-asparaginase_N"/>
</dbReference>
<dbReference type="SUPFAM" id="SSF53774">
    <property type="entry name" value="Glutaminase/Asparaginase"/>
    <property type="match status" value="1"/>
</dbReference>
<dbReference type="AlphaFoldDB" id="A0A8J5XRC1"/>
<feature type="binding site" evidence="1">
    <location>
        <position position="68"/>
    </location>
    <ligand>
        <name>substrate</name>
    </ligand>
</feature>